<organism evidence="5 6">
    <name type="scientific">Bremerella volcania</name>
    <dbReference type="NCBI Taxonomy" id="2527984"/>
    <lineage>
        <taxon>Bacteria</taxon>
        <taxon>Pseudomonadati</taxon>
        <taxon>Planctomycetota</taxon>
        <taxon>Planctomycetia</taxon>
        <taxon>Pirellulales</taxon>
        <taxon>Pirellulaceae</taxon>
        <taxon>Bremerella</taxon>
    </lineage>
</organism>
<dbReference type="InterPro" id="IPR023214">
    <property type="entry name" value="HAD_sf"/>
</dbReference>
<dbReference type="GO" id="GO:0008967">
    <property type="term" value="F:phosphoglycolate phosphatase activity"/>
    <property type="evidence" value="ECO:0007669"/>
    <property type="project" value="UniProtKB-EC"/>
</dbReference>
<evidence type="ECO:0000256" key="1">
    <source>
        <dbReference type="ARBA" id="ARBA00000830"/>
    </source>
</evidence>
<dbReference type="SFLD" id="SFLDS00003">
    <property type="entry name" value="Haloacid_Dehalogenase"/>
    <property type="match status" value="1"/>
</dbReference>
<comment type="pathway">
    <text evidence="2">Organic acid metabolism; glycolate biosynthesis; glycolate from 2-phosphoglycolate: step 1/1.</text>
</comment>
<comment type="catalytic activity">
    <reaction evidence="1">
        <text>2-phosphoglycolate + H2O = glycolate + phosphate</text>
        <dbReference type="Rhea" id="RHEA:14369"/>
        <dbReference type="ChEBI" id="CHEBI:15377"/>
        <dbReference type="ChEBI" id="CHEBI:29805"/>
        <dbReference type="ChEBI" id="CHEBI:43474"/>
        <dbReference type="ChEBI" id="CHEBI:58033"/>
        <dbReference type="EC" id="3.1.3.18"/>
    </reaction>
</comment>
<sequence length="227" mass="25376">MNTTIRTIVFDFDGVLVASNAIKRDAYFRIFEDAEISSGQIDLCIRQNYDGNRYDVIGAVVDNLLNPSLLPSEFDRSACIEQYATLYNEHCESAVAECDEVAGTSEILDQLYGKIPLYINSATLEEPLQRIVRQRGWHQRFQGVFGSPTSKVANLEKIRQAENCLPEEIAFVGDGQRDGDAARAFGCLFVGVRNDHTDFVAPIPYEIVRFTELIEVLENIASNIKAA</sequence>
<dbReference type="SUPFAM" id="SSF56784">
    <property type="entry name" value="HAD-like"/>
    <property type="match status" value="1"/>
</dbReference>
<dbReference type="GO" id="GO:0005829">
    <property type="term" value="C:cytosol"/>
    <property type="evidence" value="ECO:0007669"/>
    <property type="project" value="TreeGrafter"/>
</dbReference>
<keyword evidence="6" id="KW-1185">Reference proteome</keyword>
<dbReference type="OrthoDB" id="9797743at2"/>
<protein>
    <recommendedName>
        <fullName evidence="4">phosphoglycolate phosphatase</fullName>
        <ecNumber evidence="4">3.1.3.18</ecNumber>
    </recommendedName>
</protein>
<dbReference type="Gene3D" id="3.40.50.1000">
    <property type="entry name" value="HAD superfamily/HAD-like"/>
    <property type="match status" value="1"/>
</dbReference>
<dbReference type="RefSeq" id="WP_144970718.1">
    <property type="nucleotide sequence ID" value="NZ_CP036289.1"/>
</dbReference>
<name>A0A518C381_9BACT</name>
<evidence type="ECO:0000313" key="6">
    <source>
        <dbReference type="Proteomes" id="UP000318626"/>
    </source>
</evidence>
<dbReference type="SFLD" id="SFLDG01129">
    <property type="entry name" value="C1.5:_HAD__Beta-PGM__Phosphata"/>
    <property type="match status" value="1"/>
</dbReference>
<dbReference type="KEGG" id="bvo:Pan97_06840"/>
<proteinExistence type="inferred from homology"/>
<reference evidence="6" key="1">
    <citation type="submission" date="2019-02" db="EMBL/GenBank/DDBJ databases">
        <title>Deep-cultivation of Planctomycetes and their phenomic and genomic characterization uncovers novel biology.</title>
        <authorList>
            <person name="Wiegand S."/>
            <person name="Jogler M."/>
            <person name="Boedeker C."/>
            <person name="Pinto D."/>
            <person name="Vollmers J."/>
            <person name="Rivas-Marin E."/>
            <person name="Kohn T."/>
            <person name="Peeters S.H."/>
            <person name="Heuer A."/>
            <person name="Rast P."/>
            <person name="Oberbeckmann S."/>
            <person name="Bunk B."/>
            <person name="Jeske O."/>
            <person name="Meyerdierks A."/>
            <person name="Storesund J.E."/>
            <person name="Kallscheuer N."/>
            <person name="Luecker S."/>
            <person name="Lage O.M."/>
            <person name="Pohl T."/>
            <person name="Merkel B.J."/>
            <person name="Hornburger P."/>
            <person name="Mueller R.-W."/>
            <person name="Bruemmer F."/>
            <person name="Labrenz M."/>
            <person name="Spormann A.M."/>
            <person name="Op den Camp H."/>
            <person name="Overmann J."/>
            <person name="Amann R."/>
            <person name="Jetten M.S.M."/>
            <person name="Mascher T."/>
            <person name="Medema M.H."/>
            <person name="Devos D.P."/>
            <person name="Kaster A.-K."/>
            <person name="Ovreas L."/>
            <person name="Rohde M."/>
            <person name="Galperin M.Y."/>
            <person name="Jogler C."/>
        </authorList>
    </citation>
    <scope>NUCLEOTIDE SEQUENCE [LARGE SCALE GENOMIC DNA]</scope>
    <source>
        <strain evidence="6">Pan97</strain>
    </source>
</reference>
<keyword evidence="5" id="KW-0378">Hydrolase</keyword>
<dbReference type="PANTHER" id="PTHR43434:SF1">
    <property type="entry name" value="PHOSPHOGLYCOLATE PHOSPHATASE"/>
    <property type="match status" value="1"/>
</dbReference>
<dbReference type="Proteomes" id="UP000318626">
    <property type="component" value="Chromosome"/>
</dbReference>
<evidence type="ECO:0000256" key="4">
    <source>
        <dbReference type="ARBA" id="ARBA00013078"/>
    </source>
</evidence>
<dbReference type="GO" id="GO:0006281">
    <property type="term" value="P:DNA repair"/>
    <property type="evidence" value="ECO:0007669"/>
    <property type="project" value="TreeGrafter"/>
</dbReference>
<evidence type="ECO:0000256" key="2">
    <source>
        <dbReference type="ARBA" id="ARBA00004818"/>
    </source>
</evidence>
<comment type="similarity">
    <text evidence="3">Belongs to the HAD-like hydrolase superfamily. CbbY/CbbZ/Gph/YieH family.</text>
</comment>
<dbReference type="AlphaFoldDB" id="A0A518C381"/>
<dbReference type="InterPro" id="IPR023198">
    <property type="entry name" value="PGP-like_dom2"/>
</dbReference>
<evidence type="ECO:0000313" key="5">
    <source>
        <dbReference type="EMBL" id="QDU73686.1"/>
    </source>
</evidence>
<dbReference type="PANTHER" id="PTHR43434">
    <property type="entry name" value="PHOSPHOGLYCOLATE PHOSPHATASE"/>
    <property type="match status" value="1"/>
</dbReference>
<evidence type="ECO:0000256" key="3">
    <source>
        <dbReference type="ARBA" id="ARBA00006171"/>
    </source>
</evidence>
<dbReference type="CDD" id="cd01427">
    <property type="entry name" value="HAD_like"/>
    <property type="match status" value="1"/>
</dbReference>
<dbReference type="EC" id="3.1.3.18" evidence="4"/>
<dbReference type="InterPro" id="IPR050155">
    <property type="entry name" value="HAD-like_hydrolase_sf"/>
</dbReference>
<accession>A0A518C381</accession>
<dbReference type="EMBL" id="CP036289">
    <property type="protein sequence ID" value="QDU73686.1"/>
    <property type="molecule type" value="Genomic_DNA"/>
</dbReference>
<dbReference type="InterPro" id="IPR036412">
    <property type="entry name" value="HAD-like_sf"/>
</dbReference>
<dbReference type="Gene3D" id="1.10.150.240">
    <property type="entry name" value="Putative phosphatase, domain 2"/>
    <property type="match status" value="1"/>
</dbReference>
<gene>
    <name evidence="5" type="primary">gph_1</name>
    <name evidence="5" type="ORF">Pan97_06840</name>
</gene>
<dbReference type="InterPro" id="IPR041492">
    <property type="entry name" value="HAD_2"/>
</dbReference>
<dbReference type="Pfam" id="PF13419">
    <property type="entry name" value="HAD_2"/>
    <property type="match status" value="1"/>
</dbReference>